<gene>
    <name evidence="1" type="ORF">J5U18_01985</name>
</gene>
<protein>
    <recommendedName>
        <fullName evidence="3">Substrate import-associated zinc metallohydrolase lipoprotein</fullName>
    </recommendedName>
</protein>
<dbReference type="Gene3D" id="3.40.390.70">
    <property type="match status" value="1"/>
</dbReference>
<evidence type="ECO:0000313" key="1">
    <source>
        <dbReference type="EMBL" id="MBP3942345.1"/>
    </source>
</evidence>
<name>A0A8T4H7T3_9SPHI</name>
<proteinExistence type="predicted"/>
<dbReference type="AlphaFoldDB" id="A0A8T4H7T3"/>
<accession>A0A8T4H7T3</accession>
<evidence type="ECO:0008006" key="3">
    <source>
        <dbReference type="Google" id="ProtNLM"/>
    </source>
</evidence>
<dbReference type="Proteomes" id="UP000679691">
    <property type="component" value="Unassembled WGS sequence"/>
</dbReference>
<evidence type="ECO:0000313" key="2">
    <source>
        <dbReference type="Proteomes" id="UP000679691"/>
    </source>
</evidence>
<sequence>MKKNILYAFVSAVLILGSCSKTENLEVDLTKLNADDYIPGPIDKWIGTNITDPYNIEVVYRFERNLTDVSKDISPVALDKVQPTMEMVLELFLKPYEKIAGPTFIKKFTPKQFVLYGSTSYNTNGSVTLGTADGGRRVVLYDLNTLDNSNGENIRRRVRTIHHEFTHIINQNILIPPDFELISKADYTADWTGAANTAALAKELGFISQYARSSFGEDFAEMTAHLLVEGQVWFDNYLFSTTPAGKVKLQQKEKIVKDYFKSFFGIDFAALQAEVQRSIKAGYGVKDPADLTQTLPIWLLNNKVNTLTITPTASYHTTYGSSTSFNTIFTNYSNVMKAAGYTPQYLQFIFTNASNVVLRASTTSSTGGVVNFDYNFKLTINAISGEVVFTKSIPEGTGTTYNNGQSPAFLAAFEQYLLPYLTNRTFVASWLPTEVLEGDPLYRTFGGLSVKGAPTNYFYGKIVLK</sequence>
<dbReference type="SUPFAM" id="SSF55486">
    <property type="entry name" value="Metalloproteases ('zincins'), catalytic domain"/>
    <property type="match status" value="1"/>
</dbReference>
<reference evidence="1" key="1">
    <citation type="submission" date="2021-03" db="EMBL/GenBank/DDBJ databases">
        <authorList>
            <person name="Lu T."/>
            <person name="Wang Q."/>
            <person name="Han X."/>
        </authorList>
    </citation>
    <scope>NUCLEOTIDE SEQUENCE</scope>
    <source>
        <strain evidence="1">WQ 2009</strain>
    </source>
</reference>
<dbReference type="NCBIfam" id="TIGR04549">
    <property type="entry name" value="LP_HExxH_w_tonB"/>
    <property type="match status" value="1"/>
</dbReference>
<dbReference type="EMBL" id="JAGKSB010000002">
    <property type="protein sequence ID" value="MBP3942345.1"/>
    <property type="molecule type" value="Genomic_DNA"/>
</dbReference>
<dbReference type="InterPro" id="IPR030890">
    <property type="entry name" value="LP_HExxH_w_TonB"/>
</dbReference>
<dbReference type="PROSITE" id="PS51257">
    <property type="entry name" value="PROKAR_LIPOPROTEIN"/>
    <property type="match status" value="1"/>
</dbReference>
<dbReference type="Pfam" id="PF15890">
    <property type="entry name" value="Peptidase_Mx1"/>
    <property type="match status" value="1"/>
</dbReference>
<dbReference type="RefSeq" id="WP_353545828.1">
    <property type="nucleotide sequence ID" value="NZ_JAGKSB010000002.1"/>
</dbReference>
<keyword evidence="2" id="KW-1185">Reference proteome</keyword>
<organism evidence="1 2">
    <name type="scientific">Rhinopithecimicrobium faecis</name>
    <dbReference type="NCBI Taxonomy" id="2820698"/>
    <lineage>
        <taxon>Bacteria</taxon>
        <taxon>Pseudomonadati</taxon>
        <taxon>Bacteroidota</taxon>
        <taxon>Sphingobacteriia</taxon>
        <taxon>Sphingobacteriales</taxon>
        <taxon>Sphingobacteriaceae</taxon>
        <taxon>Rhinopithecimicrobium</taxon>
    </lineage>
</organism>
<comment type="caution">
    <text evidence="1">The sequence shown here is derived from an EMBL/GenBank/DDBJ whole genome shotgun (WGS) entry which is preliminary data.</text>
</comment>